<dbReference type="GO" id="GO:0004140">
    <property type="term" value="F:dephospho-CoA kinase activity"/>
    <property type="evidence" value="ECO:0007669"/>
    <property type="project" value="UniProtKB-UniRule"/>
</dbReference>
<accession>D4JCC2</accession>
<dbReference type="PANTHER" id="PTHR10695:SF46">
    <property type="entry name" value="BIFUNCTIONAL COENZYME A SYNTHASE-RELATED"/>
    <property type="match status" value="1"/>
</dbReference>
<organism evidence="4 5">
    <name type="scientific">Faecalitalea cylindroides T2-87</name>
    <dbReference type="NCBI Taxonomy" id="717960"/>
    <lineage>
        <taxon>Bacteria</taxon>
        <taxon>Bacillati</taxon>
        <taxon>Bacillota</taxon>
        <taxon>Erysipelotrichia</taxon>
        <taxon>Erysipelotrichales</taxon>
        <taxon>Erysipelotrichaceae</taxon>
        <taxon>Faecalitalea</taxon>
    </lineage>
</organism>
<dbReference type="Proteomes" id="UP000008801">
    <property type="component" value="Chromosome"/>
</dbReference>
<dbReference type="GO" id="GO:0005737">
    <property type="term" value="C:cytoplasm"/>
    <property type="evidence" value="ECO:0007669"/>
    <property type="project" value="UniProtKB-UniRule"/>
</dbReference>
<dbReference type="EMBL" id="FP929041">
    <property type="protein sequence ID" value="CBK87844.1"/>
    <property type="molecule type" value="Genomic_DNA"/>
</dbReference>
<dbReference type="InterPro" id="IPR027417">
    <property type="entry name" value="P-loop_NTPase"/>
</dbReference>
<keyword evidence="4" id="KW-0418">Kinase</keyword>
<evidence type="ECO:0000256" key="1">
    <source>
        <dbReference type="ARBA" id="ARBA00022741"/>
    </source>
</evidence>
<reference evidence="4 5" key="2">
    <citation type="submission" date="2010-03" db="EMBL/GenBank/DDBJ databases">
        <authorList>
            <person name="Pajon A."/>
        </authorList>
    </citation>
    <scope>NUCLEOTIDE SEQUENCE [LARGE SCALE GENOMIC DNA]</scope>
    <source>
        <strain evidence="4 5">T2-87</strain>
    </source>
</reference>
<dbReference type="KEGG" id="euc:EC1_00340"/>
<evidence type="ECO:0000256" key="2">
    <source>
        <dbReference type="ARBA" id="ARBA00022840"/>
    </source>
</evidence>
<evidence type="ECO:0000313" key="4">
    <source>
        <dbReference type="EMBL" id="CBK87844.1"/>
    </source>
</evidence>
<dbReference type="GO" id="GO:0015937">
    <property type="term" value="P:coenzyme A biosynthetic process"/>
    <property type="evidence" value="ECO:0007669"/>
    <property type="project" value="UniProtKB-UniRule"/>
</dbReference>
<dbReference type="SUPFAM" id="SSF52540">
    <property type="entry name" value="P-loop containing nucleoside triphosphate hydrolases"/>
    <property type="match status" value="1"/>
</dbReference>
<protein>
    <recommendedName>
        <fullName evidence="3">Dephospho-CoA kinase</fullName>
        <ecNumber evidence="3">2.7.1.24</ecNumber>
    </recommendedName>
</protein>
<dbReference type="Gene3D" id="3.40.50.300">
    <property type="entry name" value="P-loop containing nucleotide triphosphate hydrolases"/>
    <property type="match status" value="1"/>
</dbReference>
<dbReference type="InterPro" id="IPR001977">
    <property type="entry name" value="Depp_CoAkinase"/>
</dbReference>
<dbReference type="PANTHER" id="PTHR10695">
    <property type="entry name" value="DEPHOSPHO-COA KINASE-RELATED"/>
    <property type="match status" value="1"/>
</dbReference>
<keyword evidence="4" id="KW-0808">Transferase</keyword>
<proteinExistence type="predicted"/>
<reference evidence="4 5" key="1">
    <citation type="submission" date="2010-03" db="EMBL/GenBank/DDBJ databases">
        <title>The genome sequence of Eubacterium cylindroides T2-87.</title>
        <authorList>
            <consortium name="metaHIT consortium -- http://www.metahit.eu/"/>
            <person name="Pajon A."/>
            <person name="Turner K."/>
            <person name="Parkhill J."/>
            <person name="Duncan S."/>
            <person name="Flint H."/>
        </authorList>
    </citation>
    <scope>NUCLEOTIDE SEQUENCE [LARGE SCALE GENOMIC DNA]</scope>
    <source>
        <strain evidence="4 5">T2-87</strain>
    </source>
</reference>
<dbReference type="EC" id="2.7.1.24" evidence="3"/>
<evidence type="ECO:0000256" key="3">
    <source>
        <dbReference type="NCBIfam" id="TIGR00152"/>
    </source>
</evidence>
<sequence length="124" mass="14702">MFQDKMIKKEVENILHPLIFQEMNAWIENQKDGLVFIEMPLLFEIGAQDHFDSIWCVVTKRNIALERLTKYRHIDTQEAMKRITKQMSEEKKASLSDVVIYNNGTLKELKQTIAQMVEREKSWS</sequence>
<keyword evidence="1" id="KW-0547">Nucleotide-binding</keyword>
<dbReference type="PROSITE" id="PS51219">
    <property type="entry name" value="DPCK"/>
    <property type="match status" value="1"/>
</dbReference>
<name>D4JCC2_9FIRM</name>
<dbReference type="AlphaFoldDB" id="D4JCC2"/>
<dbReference type="GO" id="GO:0005524">
    <property type="term" value="F:ATP binding"/>
    <property type="evidence" value="ECO:0007669"/>
    <property type="project" value="UniProtKB-KW"/>
</dbReference>
<evidence type="ECO:0000313" key="5">
    <source>
        <dbReference type="Proteomes" id="UP000008801"/>
    </source>
</evidence>
<keyword evidence="2" id="KW-0067">ATP-binding</keyword>
<dbReference type="HOGENOM" id="CLU_2000495_0_0_9"/>
<dbReference type="NCBIfam" id="TIGR00152">
    <property type="entry name" value="dephospho-CoA kinase"/>
    <property type="match status" value="1"/>
</dbReference>
<gene>
    <name evidence="4" type="ORF">EC1_00340</name>
</gene>
<dbReference type="STRING" id="717960.EC1_00340"/>
<dbReference type="Pfam" id="PF01121">
    <property type="entry name" value="CoaE"/>
    <property type="match status" value="1"/>
</dbReference>
<dbReference type="CDD" id="cd02022">
    <property type="entry name" value="DPCK"/>
    <property type="match status" value="1"/>
</dbReference>